<gene>
    <name evidence="19" type="ORF">GNLVRS02_ARAD1C41316g</name>
</gene>
<dbReference type="InterPro" id="IPR013083">
    <property type="entry name" value="Znf_RING/FYVE/PHD"/>
</dbReference>
<dbReference type="GO" id="GO:0061630">
    <property type="term" value="F:ubiquitin protein ligase activity"/>
    <property type="evidence" value="ECO:0007669"/>
    <property type="project" value="UniProtKB-EC"/>
</dbReference>
<dbReference type="InterPro" id="IPR001841">
    <property type="entry name" value="Znf_RING"/>
</dbReference>
<comment type="subcellular location">
    <subcellularLocation>
        <location evidence="2 15">Nucleus</location>
    </subcellularLocation>
</comment>
<evidence type="ECO:0000256" key="2">
    <source>
        <dbReference type="ARBA" id="ARBA00004123"/>
    </source>
</evidence>
<evidence type="ECO:0000256" key="10">
    <source>
        <dbReference type="ARBA" id="ARBA00022853"/>
    </source>
</evidence>
<dbReference type="UniPathway" id="UPA00143"/>
<evidence type="ECO:0000256" key="16">
    <source>
        <dbReference type="SAM" id="Coils"/>
    </source>
</evidence>
<dbReference type="Pfam" id="PF13920">
    <property type="entry name" value="zf-C3HC4_3"/>
    <property type="match status" value="1"/>
</dbReference>
<reference evidence="19" key="2">
    <citation type="submission" date="2014-06" db="EMBL/GenBank/DDBJ databases">
        <title>The complete genome of Blastobotrys (Arxula) adeninivorans LS3 - a yeast of biotechnological interest.</title>
        <authorList>
            <person name="Kunze G."/>
            <person name="Gaillardin C."/>
            <person name="Czernicka M."/>
            <person name="Durrens P."/>
            <person name="Martin T."/>
            <person name="Boer E."/>
            <person name="Gabaldon T."/>
            <person name="Cruz J."/>
            <person name="Talla E."/>
            <person name="Marck C."/>
            <person name="Goffeau A."/>
            <person name="Barbe V."/>
            <person name="Baret P."/>
            <person name="Baronian K."/>
            <person name="Beier S."/>
            <person name="Bleykasten C."/>
            <person name="Bode R."/>
            <person name="Casaregola S."/>
            <person name="Despons L."/>
            <person name="Fairhead C."/>
            <person name="Giersberg M."/>
            <person name="Gierski P."/>
            <person name="Hahnel U."/>
            <person name="Hartmann A."/>
            <person name="Jankowska D."/>
            <person name="Jubin C."/>
            <person name="Jung P."/>
            <person name="Lafontaine I."/>
            <person name="Leh-Louis V."/>
            <person name="Lemaire M."/>
            <person name="Marcet-Houben M."/>
            <person name="Mascher M."/>
            <person name="Morel G."/>
            <person name="Richard G.-F."/>
            <person name="Riechen J."/>
            <person name="Sacerdot C."/>
            <person name="Sarkar A."/>
            <person name="Savel G."/>
            <person name="Schacherer J."/>
            <person name="Sherman D."/>
            <person name="Straub M.-L."/>
            <person name="Stein N."/>
            <person name="Thierry A."/>
            <person name="Trautwein-Schult A."/>
            <person name="Westhof E."/>
            <person name="Worch S."/>
            <person name="Dujon B."/>
            <person name="Souciet J.-L."/>
            <person name="Wincker P."/>
            <person name="Scholz U."/>
            <person name="Neuveglise N."/>
        </authorList>
    </citation>
    <scope>NUCLEOTIDE SEQUENCE</scope>
    <source>
        <strain evidence="19">LS3</strain>
    </source>
</reference>
<evidence type="ECO:0000256" key="13">
    <source>
        <dbReference type="ARBA" id="ARBA00059679"/>
    </source>
</evidence>
<evidence type="ECO:0000259" key="18">
    <source>
        <dbReference type="PROSITE" id="PS50089"/>
    </source>
</evidence>
<dbReference type="GO" id="GO:0016567">
    <property type="term" value="P:protein ubiquitination"/>
    <property type="evidence" value="ECO:0007669"/>
    <property type="project" value="UniProtKB-UniRule"/>
</dbReference>
<evidence type="ECO:0000256" key="12">
    <source>
        <dbReference type="ARBA" id="ARBA00023242"/>
    </source>
</evidence>
<reference evidence="19" key="1">
    <citation type="submission" date="2014-02" db="EMBL/GenBank/DDBJ databases">
        <authorList>
            <person name="Genoscope - CEA"/>
        </authorList>
    </citation>
    <scope>NUCLEOTIDE SEQUENCE</scope>
    <source>
        <strain evidence="19">LS3</strain>
    </source>
</reference>
<dbReference type="AlphaFoldDB" id="A0A060T4K2"/>
<keyword evidence="6 15" id="KW-0479">Metal-binding</keyword>
<feature type="domain" description="RING-type" evidence="18">
    <location>
        <begin position="659"/>
        <end position="698"/>
    </location>
</feature>
<proteinExistence type="inferred from homology"/>
<dbReference type="SUPFAM" id="SSF57850">
    <property type="entry name" value="RING/U-box"/>
    <property type="match status" value="1"/>
</dbReference>
<feature type="coiled-coil region" evidence="16">
    <location>
        <begin position="254"/>
        <end position="439"/>
    </location>
</feature>
<dbReference type="GO" id="GO:0008270">
    <property type="term" value="F:zinc ion binding"/>
    <property type="evidence" value="ECO:0007669"/>
    <property type="project" value="UniProtKB-KW"/>
</dbReference>
<dbReference type="GO" id="GO:0006325">
    <property type="term" value="P:chromatin organization"/>
    <property type="evidence" value="ECO:0007669"/>
    <property type="project" value="UniProtKB-KW"/>
</dbReference>
<comment type="catalytic activity">
    <reaction evidence="1 15">
        <text>S-ubiquitinyl-[E2 ubiquitin-conjugating enzyme]-L-cysteine + [acceptor protein]-L-lysine = [E2 ubiquitin-conjugating enzyme]-L-cysteine + N(6)-ubiquitinyl-[acceptor protein]-L-lysine.</text>
        <dbReference type="EC" id="2.3.2.27"/>
    </reaction>
</comment>
<feature type="region of interest" description="Disordered" evidence="17">
    <location>
        <begin position="1"/>
        <end position="31"/>
    </location>
</feature>
<evidence type="ECO:0000256" key="7">
    <source>
        <dbReference type="ARBA" id="ARBA00022771"/>
    </source>
</evidence>
<keyword evidence="5 15" id="KW-0808">Transferase</keyword>
<evidence type="ECO:0000256" key="4">
    <source>
        <dbReference type="ARBA" id="ARBA00005555"/>
    </source>
</evidence>
<dbReference type="GO" id="GO:0033503">
    <property type="term" value="C:HULC complex"/>
    <property type="evidence" value="ECO:0007669"/>
    <property type="project" value="TreeGrafter"/>
</dbReference>
<evidence type="ECO:0000256" key="15">
    <source>
        <dbReference type="RuleBase" id="RU365038"/>
    </source>
</evidence>
<sequence length="711" mass="80609">MEDKKRGPANFQEPAPKRPLVDSGSANEPLSQEDVVQFQKEAIFRQMGVYKRECSLLQSKLDTLDGQFAGLQRCFSALDTWWDKLLDSLLPEPSSGDGSEIPESLLLIATKQDSEKDAQMETQFNQALTKKEEAIKNRLGPLLKQTSAQSPDASKLQDALTSVSGTLNQVKAENDALKLTRETLTRQLEEVTEKYLASEKKLERLLSPTLTRIEQSAHNQSNGSTTDSNGSESADADNKPTNSNDKGVLSAEVAEELEKTKNELLESKAVITKQKEQLDHQETQIVALKQHVDDLSSRLHNLSEEDVQQSPAYQSLKLNNSELKQRASRAEADADRFYRDKKELLATREEYTMKVKKDYEAMKDDLERQMSKLEQDVTRIRSVRDEILGELNVKKAAEAEKAKGMSQLEDLLSIREKRIKTLEDEIKRLRDEGIDTNNKEPPNTDGATPDELKQLVQKLHRQNVSLSAELPGMEQLYSQAHAKATAKVFDVVEREAKMNKLTIEKTKADEKYFAAMRAKDALGMEMSKIKTQLAKSTDVIQHLKESERHKSHKISTLEKQLQEVESARLSFTRDLQSLRAQVDERDHRVDAASKHIQKLREDLKAKDGDVRKEVEARRGLEIEVEKLRRQVDTKRMTTFSGNSSDAEEQMEALRSIALCSLCSKNWKDTAIKVCGHVFCNDCAKDRLNARLRKCPMCNKQYSFNDLLPVHL</sequence>
<keyword evidence="12 15" id="KW-0539">Nucleus</keyword>
<dbReference type="PANTHER" id="PTHR23163">
    <property type="entry name" value="RING FINGER PROTEIN-RELATED"/>
    <property type="match status" value="1"/>
</dbReference>
<evidence type="ECO:0000256" key="17">
    <source>
        <dbReference type="SAM" id="MobiDB-lite"/>
    </source>
</evidence>
<dbReference type="Pfam" id="PF08647">
    <property type="entry name" value="BRE1"/>
    <property type="match status" value="1"/>
</dbReference>
<evidence type="ECO:0000256" key="1">
    <source>
        <dbReference type="ARBA" id="ARBA00000900"/>
    </source>
</evidence>
<dbReference type="EMBL" id="HG937693">
    <property type="protein sequence ID" value="CDP35694.1"/>
    <property type="molecule type" value="Genomic_DNA"/>
</dbReference>
<keyword evidence="8 15" id="KW-0833">Ubl conjugation pathway</keyword>
<dbReference type="EC" id="2.3.2.27" evidence="15"/>
<dbReference type="InterPro" id="IPR017907">
    <property type="entry name" value="Znf_RING_CS"/>
</dbReference>
<evidence type="ECO:0000256" key="11">
    <source>
        <dbReference type="ARBA" id="ARBA00023054"/>
    </source>
</evidence>
<comment type="function">
    <text evidence="13">E3 ubiquitin-protein ligase that mediates monoubiquitination of histone H2B to form H2BK123ub1. H2BK123ub1 gives a specific tag for epigenetic transcriptional activation and is also a prerequisite for H3K4me and H3K79me formation.</text>
</comment>
<dbReference type="PANTHER" id="PTHR23163:SF0">
    <property type="entry name" value="E3 UBIQUITIN-PROTEIN LIGASE BRE1"/>
    <property type="match status" value="1"/>
</dbReference>
<evidence type="ECO:0000256" key="9">
    <source>
        <dbReference type="ARBA" id="ARBA00022833"/>
    </source>
</evidence>
<evidence type="ECO:0000256" key="3">
    <source>
        <dbReference type="ARBA" id="ARBA00004906"/>
    </source>
</evidence>
<keyword evidence="9 15" id="KW-0862">Zinc</keyword>
<dbReference type="PhylomeDB" id="A0A060T4K2"/>
<name>A0A060T4K2_BLAAD</name>
<dbReference type="Gene3D" id="3.30.40.10">
    <property type="entry name" value="Zinc/RING finger domain, C3HC4 (zinc finger)"/>
    <property type="match status" value="1"/>
</dbReference>
<evidence type="ECO:0000256" key="14">
    <source>
        <dbReference type="PROSITE-ProRule" id="PRU00175"/>
    </source>
</evidence>
<dbReference type="GO" id="GO:0005634">
    <property type="term" value="C:nucleus"/>
    <property type="evidence" value="ECO:0007669"/>
    <property type="project" value="UniProtKB-SubCell"/>
</dbReference>
<evidence type="ECO:0000256" key="8">
    <source>
        <dbReference type="ARBA" id="ARBA00022786"/>
    </source>
</evidence>
<dbReference type="InterPro" id="IPR013956">
    <property type="entry name" value="E3_ubiquit_lig_Bre1"/>
</dbReference>
<evidence type="ECO:0000256" key="5">
    <source>
        <dbReference type="ARBA" id="ARBA00022679"/>
    </source>
</evidence>
<dbReference type="Pfam" id="PF26095">
    <property type="entry name" value="CC_Bre1"/>
    <property type="match status" value="1"/>
</dbReference>
<protein>
    <recommendedName>
        <fullName evidence="15">E3 ubiquitin protein ligase</fullName>
        <ecNumber evidence="15">2.3.2.27</ecNumber>
    </recommendedName>
</protein>
<feature type="compositionally biased region" description="Polar residues" evidence="17">
    <location>
        <begin position="212"/>
        <end position="232"/>
    </location>
</feature>
<comment type="pathway">
    <text evidence="3 15">Protein modification; protein ubiquitination.</text>
</comment>
<evidence type="ECO:0000313" key="19">
    <source>
        <dbReference type="EMBL" id="CDP35694.1"/>
    </source>
</evidence>
<feature type="coiled-coil region" evidence="16">
    <location>
        <begin position="610"/>
        <end position="637"/>
    </location>
</feature>
<dbReference type="PROSITE" id="PS00518">
    <property type="entry name" value="ZF_RING_1"/>
    <property type="match status" value="1"/>
</dbReference>
<keyword evidence="11 15" id="KW-0175">Coiled coil</keyword>
<dbReference type="PROSITE" id="PS50089">
    <property type="entry name" value="ZF_RING_2"/>
    <property type="match status" value="1"/>
</dbReference>
<organism evidence="19">
    <name type="scientific">Blastobotrys adeninivorans</name>
    <name type="common">Yeast</name>
    <name type="synonym">Arxula adeninivorans</name>
    <dbReference type="NCBI Taxonomy" id="409370"/>
    <lineage>
        <taxon>Eukaryota</taxon>
        <taxon>Fungi</taxon>
        <taxon>Dikarya</taxon>
        <taxon>Ascomycota</taxon>
        <taxon>Saccharomycotina</taxon>
        <taxon>Dipodascomycetes</taxon>
        <taxon>Dipodascales</taxon>
        <taxon>Trichomonascaceae</taxon>
        <taxon>Blastobotrys</taxon>
    </lineage>
</organism>
<feature type="region of interest" description="Disordered" evidence="17">
    <location>
        <begin position="212"/>
        <end position="247"/>
    </location>
</feature>
<feature type="coiled-coil region" evidence="16">
    <location>
        <begin position="167"/>
        <end position="201"/>
    </location>
</feature>
<dbReference type="InterPro" id="IPR058643">
    <property type="entry name" value="BRE1-like_CC"/>
</dbReference>
<dbReference type="SMART" id="SM00184">
    <property type="entry name" value="RING"/>
    <property type="match status" value="1"/>
</dbReference>
<keyword evidence="7 14" id="KW-0863">Zinc-finger</keyword>
<keyword evidence="10 15" id="KW-0156">Chromatin regulator</keyword>
<dbReference type="CDD" id="cd16499">
    <property type="entry name" value="RING-HC_Bre1-like"/>
    <property type="match status" value="1"/>
</dbReference>
<evidence type="ECO:0000256" key="6">
    <source>
        <dbReference type="ARBA" id="ARBA00022723"/>
    </source>
</evidence>
<accession>A0A060T4K2</accession>
<comment type="similarity">
    <text evidence="4 15">Belongs to the BRE1 family.</text>
</comment>